<dbReference type="Pfam" id="PF11790">
    <property type="entry name" value="Glyco_hydro_cc"/>
    <property type="match status" value="1"/>
</dbReference>
<sequence>MRSLILITFFTLLPLALSTTSSKRGLCHVPSPDHPSDDTIWTSTPNSDLTWYYNYKYEPSSAYASILSLQYVPMLWGASDSDTGTPFLDSVTAQIKAGANISYVLGFNEPDGTSATGGSQIEPGLAARTWIREVEPLRELGVRLGAPAVTGSPGGWEWLVKWFEECKGGCNPDFMPVHWYGGFEGLASHVGQAMGTYPNMTIWVTEYGYPNQNLKDTQSFFNTSMEWFDRIENITHYSYFGAFRSSVSNIGPNSAMLTQSGKLTDIGSWYLGGVATNNIPNKSSAATSSHVPLHLCFVSTAQTASSGEFWDARWCGLRSLL</sequence>
<dbReference type="GO" id="GO:0071966">
    <property type="term" value="P:fungal-type cell wall polysaccharide metabolic process"/>
    <property type="evidence" value="ECO:0007669"/>
    <property type="project" value="TreeGrafter"/>
</dbReference>
<evidence type="ECO:0000256" key="1">
    <source>
        <dbReference type="SAM" id="SignalP"/>
    </source>
</evidence>
<dbReference type="EMBL" id="MCFA01000021">
    <property type="protein sequence ID" value="ORY16033.1"/>
    <property type="molecule type" value="Genomic_DNA"/>
</dbReference>
<protein>
    <submittedName>
        <fullName evidence="3">Glycosyl hydrolase catalytic core-domain-containing protein</fullName>
    </submittedName>
</protein>
<accession>A0A1Y2A0H5</accession>
<evidence type="ECO:0000259" key="2">
    <source>
        <dbReference type="Pfam" id="PF11790"/>
    </source>
</evidence>
<proteinExistence type="predicted"/>
<name>A0A1Y2A0H5_9PLEO</name>
<dbReference type="PANTHER" id="PTHR34154:SF3">
    <property type="entry name" value="ALKALI-SENSITIVE LINKAGE PROTEIN 1"/>
    <property type="match status" value="1"/>
</dbReference>
<feature type="domain" description="Asl1-like glycosyl hydrolase catalytic" evidence="2">
    <location>
        <begin position="34"/>
        <end position="270"/>
    </location>
</feature>
<dbReference type="InterPro" id="IPR053183">
    <property type="entry name" value="ASL1"/>
</dbReference>
<dbReference type="Gene3D" id="3.20.20.80">
    <property type="entry name" value="Glycosidases"/>
    <property type="match status" value="1"/>
</dbReference>
<dbReference type="Proteomes" id="UP000193144">
    <property type="component" value="Unassembled WGS sequence"/>
</dbReference>
<dbReference type="OrthoDB" id="43654at2759"/>
<dbReference type="GO" id="GO:0016787">
    <property type="term" value="F:hydrolase activity"/>
    <property type="evidence" value="ECO:0007669"/>
    <property type="project" value="UniProtKB-KW"/>
</dbReference>
<dbReference type="PANTHER" id="PTHR34154">
    <property type="entry name" value="ALKALI-SENSITIVE LINKAGE PROTEIN 1"/>
    <property type="match status" value="1"/>
</dbReference>
<keyword evidence="1" id="KW-0732">Signal</keyword>
<dbReference type="STRING" id="1231657.A0A1Y2A0H5"/>
<keyword evidence="4" id="KW-1185">Reference proteome</keyword>
<reference evidence="3 4" key="1">
    <citation type="submission" date="2016-07" db="EMBL/GenBank/DDBJ databases">
        <title>Pervasive Adenine N6-methylation of Active Genes in Fungi.</title>
        <authorList>
            <consortium name="DOE Joint Genome Institute"/>
            <person name="Mondo S.J."/>
            <person name="Dannebaum R.O."/>
            <person name="Kuo R.C."/>
            <person name="Labutti K."/>
            <person name="Haridas S."/>
            <person name="Kuo A."/>
            <person name="Salamov A."/>
            <person name="Ahrendt S.R."/>
            <person name="Lipzen A."/>
            <person name="Sullivan W."/>
            <person name="Andreopoulos W.B."/>
            <person name="Clum A."/>
            <person name="Lindquist E."/>
            <person name="Daum C."/>
            <person name="Ramamoorthy G.K."/>
            <person name="Gryganskyi A."/>
            <person name="Culley D."/>
            <person name="Magnuson J.K."/>
            <person name="James T.Y."/>
            <person name="O'Malley M.A."/>
            <person name="Stajich J.E."/>
            <person name="Spatafora J.W."/>
            <person name="Visel A."/>
            <person name="Grigoriev I.V."/>
        </authorList>
    </citation>
    <scope>NUCLEOTIDE SEQUENCE [LARGE SCALE GENOMIC DNA]</scope>
    <source>
        <strain evidence="3 4">CBS 115471</strain>
    </source>
</reference>
<dbReference type="FunFam" id="3.20.20.80:FF:000207">
    <property type="entry name" value="Glycoside hydrolase family 128 protein"/>
    <property type="match status" value="1"/>
</dbReference>
<feature type="signal peptide" evidence="1">
    <location>
        <begin position="1"/>
        <end position="18"/>
    </location>
</feature>
<dbReference type="SUPFAM" id="SSF51445">
    <property type="entry name" value="(Trans)glycosidases"/>
    <property type="match status" value="1"/>
</dbReference>
<dbReference type="AlphaFoldDB" id="A0A1Y2A0H5"/>
<dbReference type="GO" id="GO:0009277">
    <property type="term" value="C:fungal-type cell wall"/>
    <property type="evidence" value="ECO:0007669"/>
    <property type="project" value="TreeGrafter"/>
</dbReference>
<evidence type="ECO:0000313" key="3">
    <source>
        <dbReference type="EMBL" id="ORY16033.1"/>
    </source>
</evidence>
<keyword evidence="3" id="KW-0378">Hydrolase</keyword>
<feature type="chain" id="PRO_5012621181" evidence="1">
    <location>
        <begin position="19"/>
        <end position="321"/>
    </location>
</feature>
<comment type="caution">
    <text evidence="3">The sequence shown here is derived from an EMBL/GenBank/DDBJ whole genome shotgun (WGS) entry which is preliminary data.</text>
</comment>
<dbReference type="InterPro" id="IPR024655">
    <property type="entry name" value="Asl1_glyco_hydro_catalytic"/>
</dbReference>
<evidence type="ECO:0000313" key="4">
    <source>
        <dbReference type="Proteomes" id="UP000193144"/>
    </source>
</evidence>
<gene>
    <name evidence="3" type="ORF">BCR34DRAFT_598062</name>
</gene>
<organism evidence="3 4">
    <name type="scientific">Clohesyomyces aquaticus</name>
    <dbReference type="NCBI Taxonomy" id="1231657"/>
    <lineage>
        <taxon>Eukaryota</taxon>
        <taxon>Fungi</taxon>
        <taxon>Dikarya</taxon>
        <taxon>Ascomycota</taxon>
        <taxon>Pezizomycotina</taxon>
        <taxon>Dothideomycetes</taxon>
        <taxon>Pleosporomycetidae</taxon>
        <taxon>Pleosporales</taxon>
        <taxon>Lindgomycetaceae</taxon>
        <taxon>Clohesyomyces</taxon>
    </lineage>
</organism>
<dbReference type="InterPro" id="IPR017853">
    <property type="entry name" value="GH"/>
</dbReference>